<evidence type="ECO:0000313" key="2">
    <source>
        <dbReference type="Proteomes" id="UP000660024"/>
    </source>
</evidence>
<dbReference type="Pfam" id="PF13366">
    <property type="entry name" value="PDDEXK_3"/>
    <property type="match status" value="1"/>
</dbReference>
<dbReference type="EMBL" id="JAEHFY010000001">
    <property type="protein sequence ID" value="MBK0381391.1"/>
    <property type="molecule type" value="Genomic_DNA"/>
</dbReference>
<proteinExistence type="predicted"/>
<evidence type="ECO:0000313" key="1">
    <source>
        <dbReference type="EMBL" id="MBK0381391.1"/>
    </source>
</evidence>
<name>A0ABS1BEV9_9SPHI</name>
<reference evidence="1 2" key="1">
    <citation type="submission" date="2020-12" db="EMBL/GenBank/DDBJ databases">
        <title>Bacterial novel species Pedobacter sp. SD-b isolated from soil.</title>
        <authorList>
            <person name="Jung H.-Y."/>
        </authorList>
    </citation>
    <scope>NUCLEOTIDE SEQUENCE [LARGE SCALE GENOMIC DNA]</scope>
    <source>
        <strain evidence="1 2">SD-b</strain>
    </source>
</reference>
<dbReference type="Proteomes" id="UP000660024">
    <property type="component" value="Unassembled WGS sequence"/>
</dbReference>
<gene>
    <name evidence="1" type="ORF">I5M32_00335</name>
</gene>
<dbReference type="InterPro" id="IPR026350">
    <property type="entry name" value="GxxExxY"/>
</dbReference>
<comment type="caution">
    <text evidence="1">The sequence shown here is derived from an EMBL/GenBank/DDBJ whole genome shotgun (WGS) entry which is preliminary data.</text>
</comment>
<dbReference type="NCBIfam" id="TIGR04256">
    <property type="entry name" value="GxxExxY"/>
    <property type="match status" value="1"/>
</dbReference>
<accession>A0ABS1BEV9</accession>
<sequence length="56" mass="6600">MHKELRPGLLESFYKRGLKYELEGNGHEIRSQIWVTVLYGEITLYTELKIDLFVDG</sequence>
<protein>
    <submittedName>
        <fullName evidence="1">GxxExxY protein</fullName>
    </submittedName>
</protein>
<organism evidence="1 2">
    <name type="scientific">Pedobacter segetis</name>
    <dbReference type="NCBI Taxonomy" id="2793069"/>
    <lineage>
        <taxon>Bacteria</taxon>
        <taxon>Pseudomonadati</taxon>
        <taxon>Bacteroidota</taxon>
        <taxon>Sphingobacteriia</taxon>
        <taxon>Sphingobacteriales</taxon>
        <taxon>Sphingobacteriaceae</taxon>
        <taxon>Pedobacter</taxon>
    </lineage>
</organism>
<keyword evidence="2" id="KW-1185">Reference proteome</keyword>